<dbReference type="InterPro" id="IPR008972">
    <property type="entry name" value="Cupredoxin"/>
</dbReference>
<dbReference type="Proteomes" id="UP001595547">
    <property type="component" value="Unassembled WGS sequence"/>
</dbReference>
<evidence type="ECO:0000313" key="8">
    <source>
        <dbReference type="Proteomes" id="UP001595547"/>
    </source>
</evidence>
<evidence type="ECO:0000256" key="2">
    <source>
        <dbReference type="ARBA" id="ARBA00023002"/>
    </source>
</evidence>
<dbReference type="InterPro" id="IPR001117">
    <property type="entry name" value="Cu-oxidase_2nd"/>
</dbReference>
<dbReference type="PROSITE" id="PS51318">
    <property type="entry name" value="TAT"/>
    <property type="match status" value="1"/>
</dbReference>
<keyword evidence="3" id="KW-0186">Copper</keyword>
<dbReference type="InterPro" id="IPR006311">
    <property type="entry name" value="TAT_signal"/>
</dbReference>
<gene>
    <name evidence="7" type="ORF">ACFOGH_10175</name>
</gene>
<dbReference type="InterPro" id="IPR045087">
    <property type="entry name" value="Cu-oxidase_fam"/>
</dbReference>
<dbReference type="Pfam" id="PF00394">
    <property type="entry name" value="Cu-oxidase"/>
    <property type="match status" value="1"/>
</dbReference>
<dbReference type="InterPro" id="IPR033138">
    <property type="entry name" value="Cu_oxidase_CS"/>
</dbReference>
<dbReference type="EMBL" id="JBHRTO010000001">
    <property type="protein sequence ID" value="MFC3181353.1"/>
    <property type="molecule type" value="Genomic_DNA"/>
</dbReference>
<evidence type="ECO:0000313" key="7">
    <source>
        <dbReference type="EMBL" id="MFC3181353.1"/>
    </source>
</evidence>
<dbReference type="PANTHER" id="PTHR11709">
    <property type="entry name" value="MULTI-COPPER OXIDASE"/>
    <property type="match status" value="1"/>
</dbReference>
<evidence type="ECO:0000259" key="6">
    <source>
        <dbReference type="Pfam" id="PF07731"/>
    </source>
</evidence>
<sequence length="465" mass="50000">MLIRPTRRRFLTSAAALPLAALARPARAEVAEMSISTRQIEVLGRAATVYGFNGYDGQLGFYGSAGDRFQLGMQNDTDMDIITHWHGQVMATEGQDRAYTGGGALAAGAADWMDFELTPGTHWMHAHQLAEQQLMAAPMICREADAPDVQEHVIMLHDFSFRAPAEILAELGGSDMHAGGMAGMDHSAGGMAGMDMGGMVHANDVTYDAYLANDRTLADPEVVEVEAGARIRLRIINAGTATAFWIDPGVLETQVIAVDGNACAPLKAKAYPMAQGQRLDLLLTIPPQGGAFPIFAQVEAARMRTGIVLATSGAQVERLGDMAEAEAPHLDARFDAGLRAVQALPERSGQMAHLMLGEEAGYRFTINGKVHGEDTPIAAKVGDRLELMFMNMGVMMHPMHLHGHHFQVVDVGAGRFSGPRRDVVAVAPGGMVTVAVDLDKPGSWYLHCHHLYHMATGMMTELRVA</sequence>
<dbReference type="SUPFAM" id="SSF49503">
    <property type="entry name" value="Cupredoxins"/>
    <property type="match status" value="3"/>
</dbReference>
<dbReference type="InterPro" id="IPR011706">
    <property type="entry name" value="Cu-oxidase_C"/>
</dbReference>
<protein>
    <submittedName>
        <fullName evidence="7">Multicopper oxidase family protein</fullName>
    </submittedName>
</protein>
<feature type="domain" description="Plastocyanin-like" evidence="6">
    <location>
        <begin position="359"/>
        <end position="464"/>
    </location>
</feature>
<feature type="chain" id="PRO_5046870417" evidence="4">
    <location>
        <begin position="29"/>
        <end position="465"/>
    </location>
</feature>
<dbReference type="RefSeq" id="WP_380072960.1">
    <property type="nucleotide sequence ID" value="NZ_JBHRTO010000001.1"/>
</dbReference>
<name>A0ABV7J0I0_9RHOB</name>
<evidence type="ECO:0000256" key="4">
    <source>
        <dbReference type="SAM" id="SignalP"/>
    </source>
</evidence>
<evidence type="ECO:0000256" key="3">
    <source>
        <dbReference type="ARBA" id="ARBA00023008"/>
    </source>
</evidence>
<keyword evidence="1" id="KW-0479">Metal-binding</keyword>
<proteinExistence type="predicted"/>
<feature type="signal peptide" evidence="4">
    <location>
        <begin position="1"/>
        <end position="28"/>
    </location>
</feature>
<dbReference type="PROSITE" id="PS00079">
    <property type="entry name" value="MULTICOPPER_OXIDASE1"/>
    <property type="match status" value="1"/>
</dbReference>
<evidence type="ECO:0000259" key="5">
    <source>
        <dbReference type="Pfam" id="PF00394"/>
    </source>
</evidence>
<dbReference type="PANTHER" id="PTHR11709:SF394">
    <property type="entry name" value="FI03373P-RELATED"/>
    <property type="match status" value="1"/>
</dbReference>
<organism evidence="7 8">
    <name type="scientific">Cypionkella sinensis</name>
    <dbReference type="NCBI Taxonomy" id="1756043"/>
    <lineage>
        <taxon>Bacteria</taxon>
        <taxon>Pseudomonadati</taxon>
        <taxon>Pseudomonadota</taxon>
        <taxon>Alphaproteobacteria</taxon>
        <taxon>Rhodobacterales</taxon>
        <taxon>Paracoccaceae</taxon>
        <taxon>Cypionkella</taxon>
    </lineage>
</organism>
<evidence type="ECO:0000256" key="1">
    <source>
        <dbReference type="ARBA" id="ARBA00022723"/>
    </source>
</evidence>
<comment type="caution">
    <text evidence="7">The sequence shown here is derived from an EMBL/GenBank/DDBJ whole genome shotgun (WGS) entry which is preliminary data.</text>
</comment>
<dbReference type="PROSITE" id="PS00080">
    <property type="entry name" value="MULTICOPPER_OXIDASE2"/>
    <property type="match status" value="1"/>
</dbReference>
<reference evidence="8" key="1">
    <citation type="journal article" date="2019" name="Int. J. Syst. Evol. Microbiol.">
        <title>The Global Catalogue of Microorganisms (GCM) 10K type strain sequencing project: providing services to taxonomists for standard genome sequencing and annotation.</title>
        <authorList>
            <consortium name="The Broad Institute Genomics Platform"/>
            <consortium name="The Broad Institute Genome Sequencing Center for Infectious Disease"/>
            <person name="Wu L."/>
            <person name="Ma J."/>
        </authorList>
    </citation>
    <scope>NUCLEOTIDE SEQUENCE [LARGE SCALE GENOMIC DNA]</scope>
    <source>
        <strain evidence="8">KCTC 52039</strain>
    </source>
</reference>
<dbReference type="Gene3D" id="2.60.40.420">
    <property type="entry name" value="Cupredoxins - blue copper proteins"/>
    <property type="match status" value="3"/>
</dbReference>
<keyword evidence="2" id="KW-0560">Oxidoreductase</keyword>
<keyword evidence="4" id="KW-0732">Signal</keyword>
<dbReference type="InterPro" id="IPR002355">
    <property type="entry name" value="Cu_oxidase_Cu_BS"/>
</dbReference>
<accession>A0ABV7J0I0</accession>
<dbReference type="Pfam" id="PF07731">
    <property type="entry name" value="Cu-oxidase_2"/>
    <property type="match status" value="1"/>
</dbReference>
<keyword evidence="8" id="KW-1185">Reference proteome</keyword>
<feature type="domain" description="Plastocyanin-like" evidence="5">
    <location>
        <begin position="207"/>
        <end position="306"/>
    </location>
</feature>